<organism evidence="3 4">
    <name type="scientific">Hydrocarboniclastica marina</name>
    <dbReference type="NCBI Taxonomy" id="2259620"/>
    <lineage>
        <taxon>Bacteria</taxon>
        <taxon>Pseudomonadati</taxon>
        <taxon>Pseudomonadota</taxon>
        <taxon>Gammaproteobacteria</taxon>
        <taxon>Alteromonadales</taxon>
        <taxon>Alteromonadaceae</taxon>
        <taxon>Hydrocarboniclastica</taxon>
    </lineage>
</organism>
<dbReference type="GO" id="GO:0004301">
    <property type="term" value="F:epoxide hydrolase activity"/>
    <property type="evidence" value="ECO:0007669"/>
    <property type="project" value="TreeGrafter"/>
</dbReference>
<dbReference type="InterPro" id="IPR029058">
    <property type="entry name" value="AB_hydrolase_fold"/>
</dbReference>
<dbReference type="PRINTS" id="PR00111">
    <property type="entry name" value="ABHYDROLASE"/>
</dbReference>
<evidence type="ECO:0000256" key="1">
    <source>
        <dbReference type="ARBA" id="ARBA00022801"/>
    </source>
</evidence>
<gene>
    <name evidence="3" type="ORF">soil367_05850</name>
</gene>
<dbReference type="PRINTS" id="PR00412">
    <property type="entry name" value="EPOXHYDRLASE"/>
</dbReference>
<dbReference type="PANTHER" id="PTHR42977:SF3">
    <property type="entry name" value="AB HYDROLASE-1 DOMAIN-CONTAINING PROTEIN"/>
    <property type="match status" value="1"/>
</dbReference>
<reference evidence="3 4" key="1">
    <citation type="submission" date="2018-07" db="EMBL/GenBank/DDBJ databases">
        <title>Marsedoiliclastica nanhaica gen. nov. sp. nov., a novel marine hydrocarbonoclastic bacterium isolated from an in-situ enriched hydrocarbon-degrading consortium in deep-sea sediment.</title>
        <authorList>
            <person name="Dong C."/>
            <person name="Ma T."/>
            <person name="Liu R."/>
            <person name="Shao Z."/>
        </authorList>
    </citation>
    <scope>NUCLEOTIDE SEQUENCE [LARGE SCALE GENOMIC DNA]</scope>
    <source>
        <strain evidence="4">soil36-7</strain>
    </source>
</reference>
<dbReference type="Proteomes" id="UP000298049">
    <property type="component" value="Chromosome"/>
</dbReference>
<feature type="domain" description="AB hydrolase-1" evidence="2">
    <location>
        <begin position="47"/>
        <end position="285"/>
    </location>
</feature>
<evidence type="ECO:0000313" key="3">
    <source>
        <dbReference type="EMBL" id="QCF25490.1"/>
    </source>
</evidence>
<dbReference type="AlphaFoldDB" id="A0A4V1D8K3"/>
<evidence type="ECO:0000313" key="4">
    <source>
        <dbReference type="Proteomes" id="UP000298049"/>
    </source>
</evidence>
<dbReference type="KEGG" id="hmi:soil367_05850"/>
<dbReference type="RefSeq" id="WP_136547820.1">
    <property type="nucleotide sequence ID" value="NZ_CP031093.1"/>
</dbReference>
<dbReference type="Gene3D" id="3.40.50.1820">
    <property type="entry name" value="alpha/beta hydrolase"/>
    <property type="match status" value="1"/>
</dbReference>
<dbReference type="Pfam" id="PF00561">
    <property type="entry name" value="Abhydrolase_1"/>
    <property type="match status" value="1"/>
</dbReference>
<proteinExistence type="predicted"/>
<dbReference type="NCBIfam" id="NF002043">
    <property type="entry name" value="PRK00870.1"/>
    <property type="match status" value="1"/>
</dbReference>
<dbReference type="InterPro" id="IPR000639">
    <property type="entry name" value="Epox_hydrolase-like"/>
</dbReference>
<accession>A0A4V1D8K3</accession>
<dbReference type="InterPro" id="IPR000073">
    <property type="entry name" value="AB_hydrolase_1"/>
</dbReference>
<dbReference type="SUPFAM" id="SSF53474">
    <property type="entry name" value="alpha/beta-Hydrolases"/>
    <property type="match status" value="1"/>
</dbReference>
<protein>
    <submittedName>
        <fullName evidence="3">Alpha/beta fold hydrolase</fullName>
    </submittedName>
</protein>
<sequence length="305" mass="34267">MKALRTPENRFEELSGFDFEPHYLQVDDFEGGELRLHYLDEGPRDAPVVLLMHGEPSWCYLYRKMIPAITAAGYRAIAPDLIGFGRSDKPADRNDYTYARHVGWIQSFLDQLDLRAINLVCQDWGGLLGLRLVAENPDRFASVVAANTFLPTGDTDLGPAFKKWRQFSQETPQFHVAGVIKGGTVTPLAQAVIDAYNAPFPDESFKEGVRQFPTLVPASPEDPATEANRQAWKVLSQWQKPFLTAFSDQDPITKGADRYFQKFIPGTKGQDHVTIKNGGHFLQEDQGEALAEVVVRFLREQHTVS</sequence>
<evidence type="ECO:0000259" key="2">
    <source>
        <dbReference type="Pfam" id="PF00561"/>
    </source>
</evidence>
<dbReference type="OrthoDB" id="9780765at2"/>
<name>A0A4V1D8K3_9ALTE</name>
<keyword evidence="1 3" id="KW-0378">Hydrolase</keyword>
<keyword evidence="4" id="KW-1185">Reference proteome</keyword>
<dbReference type="EMBL" id="CP031093">
    <property type="protein sequence ID" value="QCF25490.1"/>
    <property type="molecule type" value="Genomic_DNA"/>
</dbReference>
<dbReference type="PANTHER" id="PTHR42977">
    <property type="entry name" value="HYDROLASE-RELATED"/>
    <property type="match status" value="1"/>
</dbReference>
<dbReference type="InterPro" id="IPR051340">
    <property type="entry name" value="Haloalkane_dehalogenase"/>
</dbReference>